<dbReference type="Proteomes" id="UP000197424">
    <property type="component" value="Chromosome"/>
</dbReference>
<dbReference type="AlphaFoldDB" id="A0A248LIR5"/>
<protein>
    <submittedName>
        <fullName evidence="1">Uncharacterized protein</fullName>
    </submittedName>
</protein>
<proteinExistence type="predicted"/>
<accession>A0A248LIR5</accession>
<sequence length="40" mass="4563">MASCRMECCISPIPVLKQKTDRAVPFMVQRDFYGLLITLS</sequence>
<organism evidence="1 2">
    <name type="scientific">Laribacter hongkongensis</name>
    <dbReference type="NCBI Taxonomy" id="168471"/>
    <lineage>
        <taxon>Bacteria</taxon>
        <taxon>Pseudomonadati</taxon>
        <taxon>Pseudomonadota</taxon>
        <taxon>Betaproteobacteria</taxon>
        <taxon>Neisseriales</taxon>
        <taxon>Aquaspirillaceae</taxon>
        <taxon>Laribacter</taxon>
    </lineage>
</organism>
<reference evidence="2" key="1">
    <citation type="submission" date="2017-06" db="EMBL/GenBank/DDBJ databases">
        <title>Whole genome sequence of Laribacter hongkongensis LHGZ1.</title>
        <authorList>
            <person name="Chen D."/>
            <person name="Wu H."/>
            <person name="Chen J."/>
        </authorList>
    </citation>
    <scope>NUCLEOTIDE SEQUENCE [LARGE SCALE GENOMIC DNA]</scope>
    <source>
        <strain evidence="2">LHGZ1</strain>
    </source>
</reference>
<evidence type="ECO:0000313" key="2">
    <source>
        <dbReference type="Proteomes" id="UP000197424"/>
    </source>
</evidence>
<evidence type="ECO:0000313" key="1">
    <source>
        <dbReference type="EMBL" id="ASJ24073.1"/>
    </source>
</evidence>
<dbReference type="EMBL" id="CP022115">
    <property type="protein sequence ID" value="ASJ24073.1"/>
    <property type="molecule type" value="Genomic_DNA"/>
</dbReference>
<gene>
    <name evidence="1" type="ORF">LHGZ1_1242</name>
</gene>
<name>A0A248LIR5_9NEIS</name>